<keyword evidence="4" id="KW-0804">Transcription</keyword>
<dbReference type="RefSeq" id="WP_264843326.1">
    <property type="nucleotide sequence ID" value="NZ_AP025628.1"/>
</dbReference>
<protein>
    <submittedName>
        <fullName evidence="7">RNA polymerase sigma factor</fullName>
    </submittedName>
</protein>
<feature type="domain" description="RNA polymerase sigma factor 70 region 4 type 2" evidence="6">
    <location>
        <begin position="120"/>
        <end position="170"/>
    </location>
</feature>
<dbReference type="GO" id="GO:0016987">
    <property type="term" value="F:sigma factor activity"/>
    <property type="evidence" value="ECO:0007669"/>
    <property type="project" value="UniProtKB-KW"/>
</dbReference>
<evidence type="ECO:0000313" key="8">
    <source>
        <dbReference type="Proteomes" id="UP001163687"/>
    </source>
</evidence>
<sequence length="184" mass="20958">MSAPELSEQALVERAKRDPEAFGQLYDIYFPRIYSFIYRRAGDQATAEDLTSETFLKVLRSIGQYQYTGQPFSAWLFRIATNVVTDHFRRSRGVETLTDRLPVPDGAPGPEEAALREDRREAILRALAELTPEQQDVVLLRFQQGFRLKEIAGLRGKTEGAVKALMFRALHSLRAKLEERGVRS</sequence>
<dbReference type="Pfam" id="PF08281">
    <property type="entry name" value="Sigma70_r4_2"/>
    <property type="match status" value="1"/>
</dbReference>
<evidence type="ECO:0000256" key="2">
    <source>
        <dbReference type="ARBA" id="ARBA00023015"/>
    </source>
</evidence>
<evidence type="ECO:0000256" key="4">
    <source>
        <dbReference type="ARBA" id="ARBA00023163"/>
    </source>
</evidence>
<dbReference type="InterPro" id="IPR013324">
    <property type="entry name" value="RNA_pol_sigma_r3/r4-like"/>
</dbReference>
<dbReference type="EMBL" id="AP025628">
    <property type="protein sequence ID" value="BDG59209.1"/>
    <property type="molecule type" value="Genomic_DNA"/>
</dbReference>
<evidence type="ECO:0000256" key="3">
    <source>
        <dbReference type="ARBA" id="ARBA00023082"/>
    </source>
</evidence>
<dbReference type="GO" id="GO:0006352">
    <property type="term" value="P:DNA-templated transcription initiation"/>
    <property type="evidence" value="ECO:0007669"/>
    <property type="project" value="InterPro"/>
</dbReference>
<dbReference type="PANTHER" id="PTHR43133:SF57">
    <property type="entry name" value="RNA POLYMERASE SIGMA-70 FACTOR"/>
    <property type="match status" value="1"/>
</dbReference>
<evidence type="ECO:0000259" key="6">
    <source>
        <dbReference type="Pfam" id="PF08281"/>
    </source>
</evidence>
<organism evidence="7 8">
    <name type="scientific">Caldinitratiruptor microaerophilus</name>
    <dbReference type="NCBI Taxonomy" id="671077"/>
    <lineage>
        <taxon>Bacteria</taxon>
        <taxon>Bacillati</taxon>
        <taxon>Bacillota</taxon>
        <taxon>Clostridia</taxon>
        <taxon>Eubacteriales</taxon>
        <taxon>Symbiobacteriaceae</taxon>
        <taxon>Caldinitratiruptor</taxon>
    </lineage>
</organism>
<proteinExistence type="inferred from homology"/>
<dbReference type="AlphaFoldDB" id="A0AA35G8F2"/>
<reference evidence="7" key="1">
    <citation type="submission" date="2022-03" db="EMBL/GenBank/DDBJ databases">
        <title>Complete genome sequence of Caldinitratiruptor microaerophilus.</title>
        <authorList>
            <person name="Mukaiyama R."/>
            <person name="Nishiyama T."/>
            <person name="Ueda K."/>
        </authorList>
    </citation>
    <scope>NUCLEOTIDE SEQUENCE</scope>
    <source>
        <strain evidence="7">JCM 16183</strain>
    </source>
</reference>
<dbReference type="InterPro" id="IPR036388">
    <property type="entry name" value="WH-like_DNA-bd_sf"/>
</dbReference>
<evidence type="ECO:0000256" key="1">
    <source>
        <dbReference type="ARBA" id="ARBA00010641"/>
    </source>
</evidence>
<dbReference type="NCBIfam" id="TIGR02937">
    <property type="entry name" value="sigma70-ECF"/>
    <property type="match status" value="1"/>
</dbReference>
<dbReference type="KEGG" id="cmic:caldi_02990"/>
<dbReference type="InterPro" id="IPR039425">
    <property type="entry name" value="RNA_pol_sigma-70-like"/>
</dbReference>
<dbReference type="SUPFAM" id="SSF88946">
    <property type="entry name" value="Sigma2 domain of RNA polymerase sigma factors"/>
    <property type="match status" value="1"/>
</dbReference>
<gene>
    <name evidence="7" type="ORF">caldi_02990</name>
</gene>
<keyword evidence="8" id="KW-1185">Reference proteome</keyword>
<evidence type="ECO:0000313" key="7">
    <source>
        <dbReference type="EMBL" id="BDG59209.1"/>
    </source>
</evidence>
<name>A0AA35G8F2_9FIRM</name>
<dbReference type="InterPro" id="IPR013249">
    <property type="entry name" value="RNA_pol_sigma70_r4_t2"/>
</dbReference>
<dbReference type="InterPro" id="IPR007627">
    <property type="entry name" value="RNA_pol_sigma70_r2"/>
</dbReference>
<dbReference type="GO" id="GO:0003677">
    <property type="term" value="F:DNA binding"/>
    <property type="evidence" value="ECO:0007669"/>
    <property type="project" value="InterPro"/>
</dbReference>
<keyword evidence="3" id="KW-0731">Sigma factor</keyword>
<dbReference type="PANTHER" id="PTHR43133">
    <property type="entry name" value="RNA POLYMERASE ECF-TYPE SIGMA FACTO"/>
    <property type="match status" value="1"/>
</dbReference>
<evidence type="ECO:0000259" key="5">
    <source>
        <dbReference type="Pfam" id="PF04542"/>
    </source>
</evidence>
<dbReference type="Proteomes" id="UP001163687">
    <property type="component" value="Chromosome"/>
</dbReference>
<dbReference type="SUPFAM" id="SSF88659">
    <property type="entry name" value="Sigma3 and sigma4 domains of RNA polymerase sigma factors"/>
    <property type="match status" value="1"/>
</dbReference>
<dbReference type="CDD" id="cd06171">
    <property type="entry name" value="Sigma70_r4"/>
    <property type="match status" value="1"/>
</dbReference>
<keyword evidence="2" id="KW-0805">Transcription regulation</keyword>
<comment type="similarity">
    <text evidence="1">Belongs to the sigma-70 factor family. ECF subfamily.</text>
</comment>
<dbReference type="Gene3D" id="1.10.10.10">
    <property type="entry name" value="Winged helix-like DNA-binding domain superfamily/Winged helix DNA-binding domain"/>
    <property type="match status" value="1"/>
</dbReference>
<dbReference type="Pfam" id="PF04542">
    <property type="entry name" value="Sigma70_r2"/>
    <property type="match status" value="1"/>
</dbReference>
<dbReference type="Gene3D" id="1.10.1740.10">
    <property type="match status" value="1"/>
</dbReference>
<dbReference type="InterPro" id="IPR014284">
    <property type="entry name" value="RNA_pol_sigma-70_dom"/>
</dbReference>
<feature type="domain" description="RNA polymerase sigma-70 region 2" evidence="5">
    <location>
        <begin position="25"/>
        <end position="92"/>
    </location>
</feature>
<accession>A0AA35G8F2</accession>
<dbReference type="InterPro" id="IPR013325">
    <property type="entry name" value="RNA_pol_sigma_r2"/>
</dbReference>